<dbReference type="PANTHER" id="PTHR11022">
    <property type="entry name" value="PEPTIDOGLYCAN RECOGNITION PROTEIN"/>
    <property type="match status" value="1"/>
</dbReference>
<dbReference type="InterPro" id="IPR013783">
    <property type="entry name" value="Ig-like_fold"/>
</dbReference>
<evidence type="ECO:0000256" key="2">
    <source>
        <dbReference type="SAM" id="MobiDB-lite"/>
    </source>
</evidence>
<accession>A0ABS4L9Q5</accession>
<dbReference type="Gene3D" id="3.40.80.10">
    <property type="entry name" value="Peptidoglycan recognition protein-like"/>
    <property type="match status" value="1"/>
</dbReference>
<dbReference type="EMBL" id="JAGGLQ010000009">
    <property type="protein sequence ID" value="MBP2038848.1"/>
    <property type="molecule type" value="Genomic_DNA"/>
</dbReference>
<protein>
    <recommendedName>
        <fullName evidence="4">Peptidoglycan recognition protein family domain-containing protein</fullName>
    </recommendedName>
</protein>
<feature type="signal peptide" evidence="3">
    <location>
        <begin position="1"/>
        <end position="21"/>
    </location>
</feature>
<sequence length="876" mass="89868">MRGTALAAALGVVAVLGFQGAANGFGTDSLDDDELRRYSTPGKVRGPVAGKVHKLALKPKGTGKAVLAQQDTKPFGLLGVTWTDPAAEVKGSVEARTRNAKTGKWSQWITLEQAKANLDGKRPGMRGATEPVWVGLSDGAEVRVGGGAAALPSGMELALVDPGSAGDAKKPGDLKAEPAAFAAPAEDPVPPTPAQPPTTPGPASTAPKPEIVSRVQWGADESLNNEGPIYLPGGRIKAVFVHHTAASAPYECSESAAIVRGLHVYHVMENKWRDLGYNFLTDKCGTIFEGRQGGVDQPVMGAHSYGWNSESTSVSVLGDYTSAGASPAALEAISKVAAYKLGQYDGDMNGTTTLTAGATQTNFFGKSFTEKQAYEFKTLSGHRDGFNTQCPGNSLYPQLEALRKSGPPAALNVTNVNGEPARPDSSFQTPGPVSVGFDTSTAGALVSKFELLVDDKSVATAAGTARTMSTSLASGSHQLQIRATATNGKVSTSLPVTVVAEVKDIKFVPVAPKRLMDTREGLGTPQAKVAGGTSVTLQVAGGATGIPASGVTAAVLNVTATEPTQSSFVSVYPAGATRSSASNLNFTAGQTIPNLVVVPVVDGKVSFYNHSGAVHLIADVTGYFTSSGEGATLTNVGPTRLMDTREGLGTPQAKVAGGTSVTLQVAGVEGIPATGVKAVVLNVTATNPTQSSFVSVYPSGTTRSSASNLNFTAGQTIPNLVIVPVVDGKVSFYNHSGTVDLIADITGYFSDSTSGATHTNIGPTRLMDTREGLGTPQAKVAGGTSVTLQVAGVEGIPATGVKAVVLNVTATNPTQSSFVSVYPSGTTRSSASNLNFTAGQTIPNLVIVPVVDGKVSFYNHSGTVDLIADITGYFTK</sequence>
<feature type="domain" description="Peptidoglycan recognition protein family" evidence="4">
    <location>
        <begin position="209"/>
        <end position="359"/>
    </location>
</feature>
<reference evidence="5 6" key="1">
    <citation type="submission" date="2021-03" db="EMBL/GenBank/DDBJ databases">
        <title>Genomic Encyclopedia of Type Strains, Phase IV (KMG-IV): sequencing the most valuable type-strain genomes for metagenomic binning, comparative biology and taxonomic classification.</title>
        <authorList>
            <person name="Goeker M."/>
        </authorList>
    </citation>
    <scope>NUCLEOTIDE SEQUENCE [LARGE SCALE GENOMIC DNA]</scope>
    <source>
        <strain evidence="5 6">DSM 40526</strain>
    </source>
</reference>
<evidence type="ECO:0000313" key="6">
    <source>
        <dbReference type="Proteomes" id="UP001519310"/>
    </source>
</evidence>
<dbReference type="CDD" id="cd06583">
    <property type="entry name" value="PGRP"/>
    <property type="match status" value="1"/>
</dbReference>
<dbReference type="InterPro" id="IPR036505">
    <property type="entry name" value="Amidase/PGRP_sf"/>
</dbReference>
<evidence type="ECO:0000256" key="3">
    <source>
        <dbReference type="SAM" id="SignalP"/>
    </source>
</evidence>
<dbReference type="SUPFAM" id="SSF55846">
    <property type="entry name" value="N-acetylmuramoyl-L-alanine amidase-like"/>
    <property type="match status" value="1"/>
</dbReference>
<dbReference type="Proteomes" id="UP001519310">
    <property type="component" value="Unassembled WGS sequence"/>
</dbReference>
<organism evidence="5 6">
    <name type="scientific">Streptomyces avidinii</name>
    <dbReference type="NCBI Taxonomy" id="1895"/>
    <lineage>
        <taxon>Bacteria</taxon>
        <taxon>Bacillati</taxon>
        <taxon>Actinomycetota</taxon>
        <taxon>Actinomycetes</taxon>
        <taxon>Kitasatosporales</taxon>
        <taxon>Streptomycetaceae</taxon>
        <taxon>Streptomyces</taxon>
    </lineage>
</organism>
<name>A0ABS4L9Q5_STRAV</name>
<proteinExistence type="inferred from homology"/>
<keyword evidence="3" id="KW-0732">Signal</keyword>
<keyword evidence="6" id="KW-1185">Reference proteome</keyword>
<gene>
    <name evidence="5" type="ORF">J2Z77_004661</name>
</gene>
<dbReference type="InterPro" id="IPR006619">
    <property type="entry name" value="PGRP_domain_met/bac"/>
</dbReference>
<feature type="compositionally biased region" description="Pro residues" evidence="2">
    <location>
        <begin position="187"/>
        <end position="200"/>
    </location>
</feature>
<dbReference type="InterPro" id="IPR002502">
    <property type="entry name" value="Amidase_domain"/>
</dbReference>
<feature type="region of interest" description="Disordered" evidence="2">
    <location>
        <begin position="183"/>
        <end position="208"/>
    </location>
</feature>
<comment type="caution">
    <text evidence="5">The sequence shown here is derived from an EMBL/GenBank/DDBJ whole genome shotgun (WGS) entry which is preliminary data.</text>
</comment>
<feature type="chain" id="PRO_5045323855" description="Peptidoglycan recognition protein family domain-containing protein" evidence="3">
    <location>
        <begin position="22"/>
        <end position="876"/>
    </location>
</feature>
<dbReference type="Pfam" id="PF01510">
    <property type="entry name" value="Amidase_2"/>
    <property type="match status" value="1"/>
</dbReference>
<dbReference type="PANTHER" id="PTHR11022:SF41">
    <property type="entry name" value="PEPTIDOGLYCAN-RECOGNITION PROTEIN LC-RELATED"/>
    <property type="match status" value="1"/>
</dbReference>
<dbReference type="Gene3D" id="2.60.40.10">
    <property type="entry name" value="Immunoglobulins"/>
    <property type="match status" value="1"/>
</dbReference>
<dbReference type="RefSeq" id="WP_189970616.1">
    <property type="nucleotide sequence ID" value="NZ_BMVL01000007.1"/>
</dbReference>
<comment type="similarity">
    <text evidence="1">Belongs to the N-acetylmuramoyl-L-alanine amidase 2 family.</text>
</comment>
<evidence type="ECO:0000256" key="1">
    <source>
        <dbReference type="ARBA" id="ARBA00007553"/>
    </source>
</evidence>
<dbReference type="SMART" id="SM00701">
    <property type="entry name" value="PGRP"/>
    <property type="match status" value="1"/>
</dbReference>
<evidence type="ECO:0000259" key="4">
    <source>
        <dbReference type="SMART" id="SM00701"/>
    </source>
</evidence>
<dbReference type="InterPro" id="IPR015510">
    <property type="entry name" value="PGRP"/>
</dbReference>
<evidence type="ECO:0000313" key="5">
    <source>
        <dbReference type="EMBL" id="MBP2038848.1"/>
    </source>
</evidence>